<dbReference type="Proteomes" id="UP000298030">
    <property type="component" value="Unassembled WGS sequence"/>
</dbReference>
<organism evidence="1 2">
    <name type="scientific">Coprinellus micaceus</name>
    <name type="common">Glistening ink-cap mushroom</name>
    <name type="synonym">Coprinus micaceus</name>
    <dbReference type="NCBI Taxonomy" id="71717"/>
    <lineage>
        <taxon>Eukaryota</taxon>
        <taxon>Fungi</taxon>
        <taxon>Dikarya</taxon>
        <taxon>Basidiomycota</taxon>
        <taxon>Agaricomycotina</taxon>
        <taxon>Agaricomycetes</taxon>
        <taxon>Agaricomycetidae</taxon>
        <taxon>Agaricales</taxon>
        <taxon>Agaricineae</taxon>
        <taxon>Psathyrellaceae</taxon>
        <taxon>Coprinellus</taxon>
    </lineage>
</organism>
<name>A0A4Y7TLU6_COPMI</name>
<accession>A0A4Y7TLU6</accession>
<sequence length="132" mass="14215">MDPSSRMGPPLSKKWAMFSTVVTSTTEGHVIGGCGSTSTLTHLPILIRQARSTYEATRSHCQGFEWGGPVAVVPHPISPLQTTCSSEPRSVPAHPPMAPLTYWPSTKEVGFTSSSSFLPTTLMPRSICQDQT</sequence>
<evidence type="ECO:0000313" key="1">
    <source>
        <dbReference type="EMBL" id="TEB35150.1"/>
    </source>
</evidence>
<dbReference type="AlphaFoldDB" id="A0A4Y7TLU6"/>
<dbReference type="EMBL" id="QPFP01000008">
    <property type="protein sequence ID" value="TEB35150.1"/>
    <property type="molecule type" value="Genomic_DNA"/>
</dbReference>
<proteinExistence type="predicted"/>
<comment type="caution">
    <text evidence="1">The sequence shown here is derived from an EMBL/GenBank/DDBJ whole genome shotgun (WGS) entry which is preliminary data.</text>
</comment>
<protein>
    <submittedName>
        <fullName evidence="1">Uncharacterized protein</fullName>
    </submittedName>
</protein>
<reference evidence="1 2" key="1">
    <citation type="journal article" date="2019" name="Nat. Ecol. Evol.">
        <title>Megaphylogeny resolves global patterns of mushroom evolution.</title>
        <authorList>
            <person name="Varga T."/>
            <person name="Krizsan K."/>
            <person name="Foldi C."/>
            <person name="Dima B."/>
            <person name="Sanchez-Garcia M."/>
            <person name="Sanchez-Ramirez S."/>
            <person name="Szollosi G.J."/>
            <person name="Szarkandi J.G."/>
            <person name="Papp V."/>
            <person name="Albert L."/>
            <person name="Andreopoulos W."/>
            <person name="Angelini C."/>
            <person name="Antonin V."/>
            <person name="Barry K.W."/>
            <person name="Bougher N.L."/>
            <person name="Buchanan P."/>
            <person name="Buyck B."/>
            <person name="Bense V."/>
            <person name="Catcheside P."/>
            <person name="Chovatia M."/>
            <person name="Cooper J."/>
            <person name="Damon W."/>
            <person name="Desjardin D."/>
            <person name="Finy P."/>
            <person name="Geml J."/>
            <person name="Haridas S."/>
            <person name="Hughes K."/>
            <person name="Justo A."/>
            <person name="Karasinski D."/>
            <person name="Kautmanova I."/>
            <person name="Kiss B."/>
            <person name="Kocsube S."/>
            <person name="Kotiranta H."/>
            <person name="LaButti K.M."/>
            <person name="Lechner B.E."/>
            <person name="Liimatainen K."/>
            <person name="Lipzen A."/>
            <person name="Lukacs Z."/>
            <person name="Mihaltcheva S."/>
            <person name="Morgado L.N."/>
            <person name="Niskanen T."/>
            <person name="Noordeloos M.E."/>
            <person name="Ohm R.A."/>
            <person name="Ortiz-Santana B."/>
            <person name="Ovrebo C."/>
            <person name="Racz N."/>
            <person name="Riley R."/>
            <person name="Savchenko A."/>
            <person name="Shiryaev A."/>
            <person name="Soop K."/>
            <person name="Spirin V."/>
            <person name="Szebenyi C."/>
            <person name="Tomsovsky M."/>
            <person name="Tulloss R.E."/>
            <person name="Uehling J."/>
            <person name="Grigoriev I.V."/>
            <person name="Vagvolgyi C."/>
            <person name="Papp T."/>
            <person name="Martin F.M."/>
            <person name="Miettinen O."/>
            <person name="Hibbett D.S."/>
            <person name="Nagy L.G."/>
        </authorList>
    </citation>
    <scope>NUCLEOTIDE SEQUENCE [LARGE SCALE GENOMIC DNA]</scope>
    <source>
        <strain evidence="1 2">FP101781</strain>
    </source>
</reference>
<evidence type="ECO:0000313" key="2">
    <source>
        <dbReference type="Proteomes" id="UP000298030"/>
    </source>
</evidence>
<gene>
    <name evidence="1" type="ORF">FA13DRAFT_1728952</name>
</gene>
<keyword evidence="2" id="KW-1185">Reference proteome</keyword>